<feature type="region of interest" description="Disordered" evidence="6">
    <location>
        <begin position="112"/>
        <end position="139"/>
    </location>
</feature>
<organism evidence="8 9">
    <name type="scientific">Halomarina salina</name>
    <dbReference type="NCBI Taxonomy" id="1872699"/>
    <lineage>
        <taxon>Archaea</taxon>
        <taxon>Methanobacteriati</taxon>
        <taxon>Methanobacteriota</taxon>
        <taxon>Stenosarchaea group</taxon>
        <taxon>Halobacteria</taxon>
        <taxon>Halobacteriales</taxon>
        <taxon>Natronomonadaceae</taxon>
        <taxon>Halomarina</taxon>
    </lineage>
</organism>
<feature type="binding site" evidence="5">
    <location>
        <position position="392"/>
    </location>
    <ligand>
        <name>substrate</name>
    </ligand>
</feature>
<evidence type="ECO:0000256" key="4">
    <source>
        <dbReference type="ARBA" id="ARBA00023235"/>
    </source>
</evidence>
<evidence type="ECO:0000259" key="7">
    <source>
        <dbReference type="PROSITE" id="PS51165"/>
    </source>
</evidence>
<dbReference type="InterPro" id="IPR039894">
    <property type="entry name" value="Pus10-like"/>
</dbReference>
<gene>
    <name evidence="5" type="primary">pus10</name>
    <name evidence="8" type="ORF">ACFPYI_13065</name>
</gene>
<dbReference type="AlphaFoldDB" id="A0ABD5RPY8"/>
<dbReference type="PANTHER" id="PTHR21568">
    <property type="entry name" value="TRNA PSEUDOURIDINE SYNTHASE PUS10"/>
    <property type="match status" value="1"/>
</dbReference>
<feature type="active site" description="Nucleophile" evidence="5">
    <location>
        <position position="254"/>
    </location>
</feature>
<dbReference type="PANTHER" id="PTHR21568:SF0">
    <property type="entry name" value="TRNA PSEUDOURIDINE SYNTHASE PUS10"/>
    <property type="match status" value="1"/>
</dbReference>
<evidence type="ECO:0000256" key="2">
    <source>
        <dbReference type="ARBA" id="ARBA00022694"/>
    </source>
</evidence>
<dbReference type="Gene3D" id="3.30.70.3190">
    <property type="match status" value="1"/>
</dbReference>
<dbReference type="Pfam" id="PF21238">
    <property type="entry name" value="Pus10_C"/>
    <property type="match status" value="1"/>
</dbReference>
<evidence type="ECO:0000313" key="8">
    <source>
        <dbReference type="EMBL" id="MFC5972265.1"/>
    </source>
</evidence>
<evidence type="ECO:0000256" key="6">
    <source>
        <dbReference type="SAM" id="MobiDB-lite"/>
    </source>
</evidence>
<dbReference type="SUPFAM" id="SSF55120">
    <property type="entry name" value="Pseudouridine synthase"/>
    <property type="match status" value="1"/>
</dbReference>
<comment type="function">
    <text evidence="5">Responsible for synthesis of pseudouridine from uracil-54 and uracil-55 in the psi GC loop of transfer RNAs.</text>
</comment>
<dbReference type="RefSeq" id="WP_247415391.1">
    <property type="nucleotide sequence ID" value="NZ_JALLGW010000001.1"/>
</dbReference>
<evidence type="ECO:0000256" key="1">
    <source>
        <dbReference type="ARBA" id="ARBA00009652"/>
    </source>
</evidence>
<dbReference type="InterPro" id="IPR048741">
    <property type="entry name" value="Pus10-like_C"/>
</dbReference>
<dbReference type="PROSITE" id="PS51165">
    <property type="entry name" value="THUMP"/>
    <property type="match status" value="1"/>
</dbReference>
<feature type="binding site" evidence="5">
    <location>
        <position position="320"/>
    </location>
    <ligand>
        <name>substrate</name>
    </ligand>
</feature>
<dbReference type="HAMAP" id="MF_01893">
    <property type="entry name" value="Pus10_arch"/>
    <property type="match status" value="1"/>
</dbReference>
<dbReference type="GO" id="GO:0003723">
    <property type="term" value="F:RNA binding"/>
    <property type="evidence" value="ECO:0007669"/>
    <property type="project" value="UniProtKB-UniRule"/>
</dbReference>
<comment type="caution">
    <text evidence="8">The sequence shown here is derived from an EMBL/GenBank/DDBJ whole genome shotgun (WGS) entry which is preliminary data.</text>
</comment>
<comment type="similarity">
    <text evidence="1 5">Belongs to the pseudouridine synthase Pus10 family.</text>
</comment>
<dbReference type="InterPro" id="IPR055174">
    <property type="entry name" value="Pus10_THUMP_arc"/>
</dbReference>
<evidence type="ECO:0000256" key="3">
    <source>
        <dbReference type="ARBA" id="ARBA00022884"/>
    </source>
</evidence>
<sequence>MDLIEVTERAVATGPLCDSCLGRLVADRSFGLTNAERGRAMRTAHALAVDEPYEPPEETCWVCEGECERFEAFAERAVAALEGWEFETYQVGTRVSPLLEENEAFLREDAGLEPADGDYDHESDAETDDAPKETLNKEFNREVGKRIGAATGTDVDLERPDVLVLIDLSTDEIDVQVNSAFVYGRYRKLERDIPQTRWPCTDCNTTGIKRGEECEACEGTGFRYGTSVEQLTAPPVVEAMDGEEATFHGAGREDVDALMLDTGRPFVIEVKQPRRRDVDVAALEEAVNEFAGGRAEVEGLRLATHDMVERVKSLDASKTYRAQVEFDEPVDEAALATAVEELDGATVEQRTPHRVDQRRADIVRTRTVYGIGADLDDDRHATVEIHGEGGLYIKELVSSDEGRTEPSLAGLLGVGATVTALDVLAVEGEDEPFERSEFFRDATA</sequence>
<keyword evidence="9" id="KW-1185">Reference proteome</keyword>
<accession>A0ABD5RPY8</accession>
<dbReference type="InterPro" id="IPR004114">
    <property type="entry name" value="THUMP_dom"/>
</dbReference>
<feature type="domain" description="THUMP" evidence="7">
    <location>
        <begin position="35"/>
        <end position="179"/>
    </location>
</feature>
<keyword evidence="2 5" id="KW-0819">tRNA processing</keyword>
<dbReference type="EC" id="5.4.99.25" evidence="5"/>
<dbReference type="GO" id="GO:0031119">
    <property type="term" value="P:tRNA pseudouridine synthesis"/>
    <property type="evidence" value="ECO:0007669"/>
    <property type="project" value="UniProtKB-UniRule"/>
</dbReference>
<dbReference type="Proteomes" id="UP001596099">
    <property type="component" value="Unassembled WGS sequence"/>
</dbReference>
<evidence type="ECO:0000313" key="9">
    <source>
        <dbReference type="Proteomes" id="UP001596099"/>
    </source>
</evidence>
<dbReference type="FunFam" id="3.30.70.2510:FF:000001">
    <property type="entry name" value="tRNA pseudouridine synthase Pus10"/>
    <property type="match status" value="1"/>
</dbReference>
<keyword evidence="3 5" id="KW-0694">RNA-binding</keyword>
<comment type="catalytic activity">
    <reaction evidence="5">
        <text>uridine(55) in tRNA = pseudouridine(55) in tRNA</text>
        <dbReference type="Rhea" id="RHEA:42532"/>
        <dbReference type="Rhea" id="RHEA-COMP:10101"/>
        <dbReference type="Rhea" id="RHEA-COMP:10102"/>
        <dbReference type="ChEBI" id="CHEBI:65314"/>
        <dbReference type="ChEBI" id="CHEBI:65315"/>
        <dbReference type="EC" id="5.4.99.25"/>
    </reaction>
</comment>
<dbReference type="Pfam" id="PF22023">
    <property type="entry name" value="Pus10_THUMP_arc"/>
    <property type="match status" value="1"/>
</dbReference>
<evidence type="ECO:0000256" key="5">
    <source>
        <dbReference type="HAMAP-Rule" id="MF_01893"/>
    </source>
</evidence>
<name>A0ABD5RPY8_9EURY</name>
<comment type="catalytic activity">
    <reaction evidence="5">
        <text>uridine(54) in tRNA = pseudouridine(54) in tRNA</text>
        <dbReference type="Rhea" id="RHEA:57876"/>
        <dbReference type="Rhea" id="RHEA-COMP:10193"/>
        <dbReference type="Rhea" id="RHEA-COMP:14141"/>
        <dbReference type="ChEBI" id="CHEBI:65314"/>
        <dbReference type="ChEBI" id="CHEBI:65315"/>
    </reaction>
</comment>
<dbReference type="InterPro" id="IPR005912">
    <property type="entry name" value="Pus10"/>
</dbReference>
<dbReference type="GO" id="GO:0160148">
    <property type="term" value="F:tRNA pseudouridine(55) synthase activity"/>
    <property type="evidence" value="ECO:0007669"/>
    <property type="project" value="UniProtKB-EC"/>
</dbReference>
<feature type="compositionally biased region" description="Basic and acidic residues" evidence="6">
    <location>
        <begin position="118"/>
        <end position="139"/>
    </location>
</feature>
<dbReference type="InterPro" id="IPR020103">
    <property type="entry name" value="PsdUridine_synth_cat_dom_sf"/>
</dbReference>
<dbReference type="Gene3D" id="3.30.70.2510">
    <property type="match status" value="1"/>
</dbReference>
<dbReference type="EMBL" id="JBHSQH010000001">
    <property type="protein sequence ID" value="MFC5972265.1"/>
    <property type="molecule type" value="Genomic_DNA"/>
</dbReference>
<dbReference type="NCBIfam" id="TIGR01213">
    <property type="entry name" value="pseudo_Pus10arc"/>
    <property type="match status" value="1"/>
</dbReference>
<reference evidence="8 9" key="1">
    <citation type="journal article" date="2019" name="Int. J. Syst. Evol. Microbiol.">
        <title>The Global Catalogue of Microorganisms (GCM) 10K type strain sequencing project: providing services to taxonomists for standard genome sequencing and annotation.</title>
        <authorList>
            <consortium name="The Broad Institute Genomics Platform"/>
            <consortium name="The Broad Institute Genome Sequencing Center for Infectious Disease"/>
            <person name="Wu L."/>
            <person name="Ma J."/>
        </authorList>
    </citation>
    <scope>NUCLEOTIDE SEQUENCE [LARGE SCALE GENOMIC DNA]</scope>
    <source>
        <strain evidence="8 9">CGMCC 1.12543</strain>
    </source>
</reference>
<protein>
    <recommendedName>
        <fullName evidence="5">tRNA pseudouridine synthase Pus10</fullName>
        <ecNumber evidence="5">5.4.99.25</ecNumber>
    </recommendedName>
    <alternativeName>
        <fullName evidence="5">tRNA pseudouridine 54/55 synthase</fullName>
        <shortName evidence="5">Psi54/55 synthase</shortName>
    </alternativeName>
</protein>
<proteinExistence type="inferred from homology"/>
<keyword evidence="4 5" id="KW-0413">Isomerase</keyword>